<organism evidence="2 3">
    <name type="scientific">Gordonia phage Fairfaxidum</name>
    <dbReference type="NCBI Taxonomy" id="2572526"/>
    <lineage>
        <taxon>Viruses</taxon>
        <taxon>Duplodnaviria</taxon>
        <taxon>Heunggongvirae</taxon>
        <taxon>Uroviricota</taxon>
        <taxon>Caudoviricetes</taxon>
        <taxon>Fairfaxidumvirus</taxon>
        <taxon>Fairfaxidumvirus fairfaxidum</taxon>
    </lineage>
</organism>
<accession>A0A4D6TA74</accession>
<keyword evidence="1" id="KW-1133">Transmembrane helix</keyword>
<dbReference type="InterPro" id="IPR056964">
    <property type="entry name" value="Phage_holin"/>
</dbReference>
<dbReference type="Proteomes" id="UP000298794">
    <property type="component" value="Segment"/>
</dbReference>
<feature type="transmembrane region" description="Helical" evidence="1">
    <location>
        <begin position="39"/>
        <end position="60"/>
    </location>
</feature>
<dbReference type="GeneID" id="55013808"/>
<feature type="transmembrane region" description="Helical" evidence="1">
    <location>
        <begin position="6"/>
        <end position="27"/>
    </location>
</feature>
<evidence type="ECO:0000313" key="2">
    <source>
        <dbReference type="EMBL" id="QCG77607.1"/>
    </source>
</evidence>
<sequence length="124" mass="13903">MSVKAVADIALCVLALGQFGFTAQYILRSPWWSTEIGKIYALKSVLWTLVVLQVSASVLTESEYPGRQYFRIAIYIGGALAVVVLWWMLGRIQGEGRKARAENGDVRTQRRVWADALREWAGRG</sequence>
<evidence type="ECO:0008006" key="4">
    <source>
        <dbReference type="Google" id="ProtNLM"/>
    </source>
</evidence>
<name>A0A4D6TA74_9CAUD</name>
<keyword evidence="1" id="KW-0472">Membrane</keyword>
<dbReference type="RefSeq" id="YP_009822312.1">
    <property type="nucleotide sequence ID" value="NC_048185.1"/>
</dbReference>
<reference evidence="2 3" key="1">
    <citation type="submission" date="2019-04" db="EMBL/GenBank/DDBJ databases">
        <authorList>
            <person name="Adelsberg A.K."/>
            <person name="Kohli N."/>
            <person name="Marar C.I."/>
            <person name="Roccamo R.A."/>
            <person name="Shoush J.M."/>
            <person name="Butela K.A."/>
            <person name="Garlena R.A."/>
            <person name="Russell D.A."/>
            <person name="Pope W.H."/>
            <person name="Jacobs-Sera D."/>
            <person name="Hatfull G.F."/>
        </authorList>
    </citation>
    <scope>NUCLEOTIDE SEQUENCE [LARGE SCALE GENOMIC DNA]</scope>
</reference>
<protein>
    <recommendedName>
        <fullName evidence="4">Holin</fullName>
    </recommendedName>
</protein>
<proteinExistence type="predicted"/>
<evidence type="ECO:0000256" key="1">
    <source>
        <dbReference type="SAM" id="Phobius"/>
    </source>
</evidence>
<evidence type="ECO:0000313" key="3">
    <source>
        <dbReference type="Proteomes" id="UP000298794"/>
    </source>
</evidence>
<dbReference type="KEGG" id="vg:55013808"/>
<keyword evidence="1" id="KW-0812">Transmembrane</keyword>
<gene>
    <name evidence="2" type="primary">24</name>
    <name evidence="2" type="ORF">SEA_FAIRFAXIDUM_24</name>
</gene>
<feature type="transmembrane region" description="Helical" evidence="1">
    <location>
        <begin position="72"/>
        <end position="90"/>
    </location>
</feature>
<dbReference type="EMBL" id="MK814757">
    <property type="protein sequence ID" value="QCG77607.1"/>
    <property type="molecule type" value="Genomic_DNA"/>
</dbReference>
<keyword evidence="3" id="KW-1185">Reference proteome</keyword>
<dbReference type="Pfam" id="PF23778">
    <property type="entry name" value="Phage_holin_2"/>
    <property type="match status" value="1"/>
</dbReference>